<gene>
    <name evidence="1" type="ORF">OVA965_LOCUS42090</name>
    <name evidence="2" type="ORF">TMI583_LOCUS43896</name>
</gene>
<dbReference type="AlphaFoldDB" id="A0A8S2VNA2"/>
<dbReference type="EMBL" id="CAJNOK010050587">
    <property type="protein sequence ID" value="CAF1600950.1"/>
    <property type="molecule type" value="Genomic_DNA"/>
</dbReference>
<name>A0A8S2VNA2_9BILA</name>
<protein>
    <submittedName>
        <fullName evidence="2">Uncharacterized protein</fullName>
    </submittedName>
</protein>
<dbReference type="Proteomes" id="UP000682733">
    <property type="component" value="Unassembled WGS sequence"/>
</dbReference>
<reference evidence="2" key="1">
    <citation type="submission" date="2021-02" db="EMBL/GenBank/DDBJ databases">
        <authorList>
            <person name="Nowell W R."/>
        </authorList>
    </citation>
    <scope>NUCLEOTIDE SEQUENCE</scope>
</reference>
<accession>A0A8S2VNA2</accession>
<sequence length="156" mass="18229">QWVDKTKHFSQDLPEKRTDIFQSGSWTGEYFQDGYCHQLPACIIKFNDESSTLTGYGTDDTGDYKLKGVYSTRTLKMGIVKTYILGTGPDLRQNLGHHVNIQLGWNENEKDFQGKWYVRTSEYQSENKYKLRCLDASPPLYEYLREQAPLRDQVRE</sequence>
<proteinExistence type="predicted"/>
<organism evidence="2 3">
    <name type="scientific">Didymodactylos carnosus</name>
    <dbReference type="NCBI Taxonomy" id="1234261"/>
    <lineage>
        <taxon>Eukaryota</taxon>
        <taxon>Metazoa</taxon>
        <taxon>Spiralia</taxon>
        <taxon>Gnathifera</taxon>
        <taxon>Rotifera</taxon>
        <taxon>Eurotatoria</taxon>
        <taxon>Bdelloidea</taxon>
        <taxon>Philodinida</taxon>
        <taxon>Philodinidae</taxon>
        <taxon>Didymodactylos</taxon>
    </lineage>
</organism>
<comment type="caution">
    <text evidence="2">The sequence shown here is derived from an EMBL/GenBank/DDBJ whole genome shotgun (WGS) entry which is preliminary data.</text>
</comment>
<evidence type="ECO:0000313" key="2">
    <source>
        <dbReference type="EMBL" id="CAF4409424.1"/>
    </source>
</evidence>
<evidence type="ECO:0000313" key="1">
    <source>
        <dbReference type="EMBL" id="CAF1600950.1"/>
    </source>
</evidence>
<evidence type="ECO:0000313" key="3">
    <source>
        <dbReference type="Proteomes" id="UP000682733"/>
    </source>
</evidence>
<dbReference type="Proteomes" id="UP000677228">
    <property type="component" value="Unassembled WGS sequence"/>
</dbReference>
<dbReference type="EMBL" id="CAJOBA010074362">
    <property type="protein sequence ID" value="CAF4409424.1"/>
    <property type="molecule type" value="Genomic_DNA"/>
</dbReference>
<feature type="non-terminal residue" evidence="2">
    <location>
        <position position="1"/>
    </location>
</feature>